<feature type="domain" description="PPIase FKBP-type" evidence="7">
    <location>
        <begin position="73"/>
        <end position="159"/>
    </location>
</feature>
<gene>
    <name evidence="8" type="ORF">D7322_12700</name>
</gene>
<evidence type="ECO:0000259" key="7">
    <source>
        <dbReference type="PROSITE" id="PS50059"/>
    </source>
</evidence>
<dbReference type="EC" id="5.2.1.8" evidence="6"/>
<reference evidence="8 9" key="1">
    <citation type="submission" date="2018-10" db="EMBL/GenBank/DDBJ databases">
        <title>Sphingobacterium sp. M05W1-28.</title>
        <authorList>
            <person name="Cai H."/>
        </authorList>
    </citation>
    <scope>NUCLEOTIDE SEQUENCE [LARGE SCALE GENOMIC DNA]</scope>
    <source>
        <strain evidence="8 9">M05W1-28</strain>
    </source>
</reference>
<protein>
    <recommendedName>
        <fullName evidence="6">Peptidyl-prolyl cis-trans isomerase</fullName>
        <ecNumber evidence="6">5.2.1.8</ecNumber>
    </recommendedName>
</protein>
<keyword evidence="4 5" id="KW-0413">Isomerase</keyword>
<dbReference type="GO" id="GO:0006457">
    <property type="term" value="P:protein folding"/>
    <property type="evidence" value="ECO:0007669"/>
    <property type="project" value="InterPro"/>
</dbReference>
<comment type="similarity">
    <text evidence="2 6">Belongs to the FKBP-type PPIase family.</text>
</comment>
<dbReference type="InterPro" id="IPR046357">
    <property type="entry name" value="PPIase_dom_sf"/>
</dbReference>
<evidence type="ECO:0000256" key="1">
    <source>
        <dbReference type="ARBA" id="ARBA00000971"/>
    </source>
</evidence>
<comment type="caution">
    <text evidence="8">The sequence shown here is derived from an EMBL/GenBank/DDBJ whole genome shotgun (WGS) entry which is preliminary data.</text>
</comment>
<evidence type="ECO:0000256" key="6">
    <source>
        <dbReference type="RuleBase" id="RU003915"/>
    </source>
</evidence>
<evidence type="ECO:0000256" key="2">
    <source>
        <dbReference type="ARBA" id="ARBA00006577"/>
    </source>
</evidence>
<dbReference type="Gene3D" id="3.10.50.40">
    <property type="match status" value="1"/>
</dbReference>
<keyword evidence="3 5" id="KW-0697">Rotamase</keyword>
<accession>A0A420VXT0</accession>
<dbReference type="PANTHER" id="PTHR43811">
    <property type="entry name" value="FKBP-TYPE PEPTIDYL-PROLYL CIS-TRANS ISOMERASE FKPA"/>
    <property type="match status" value="1"/>
</dbReference>
<dbReference type="Pfam" id="PF01346">
    <property type="entry name" value="FKBP_N"/>
    <property type="match status" value="1"/>
</dbReference>
<dbReference type="InterPro" id="IPR000774">
    <property type="entry name" value="PPIase_FKBP_N"/>
</dbReference>
<evidence type="ECO:0000256" key="4">
    <source>
        <dbReference type="ARBA" id="ARBA00023235"/>
    </source>
</evidence>
<dbReference type="GO" id="GO:0003755">
    <property type="term" value="F:peptidyl-prolyl cis-trans isomerase activity"/>
    <property type="evidence" value="ECO:0007669"/>
    <property type="project" value="UniProtKB-UniRule"/>
</dbReference>
<dbReference type="PANTHER" id="PTHR43811:SF19">
    <property type="entry name" value="39 KDA FK506-BINDING NUCLEAR PROTEIN"/>
    <property type="match status" value="1"/>
</dbReference>
<name>A0A420VXT0_9SPHI</name>
<dbReference type="PROSITE" id="PS50059">
    <property type="entry name" value="FKBP_PPIASE"/>
    <property type="match status" value="1"/>
</dbReference>
<keyword evidence="9" id="KW-1185">Reference proteome</keyword>
<evidence type="ECO:0000313" key="8">
    <source>
        <dbReference type="EMBL" id="RKO71017.1"/>
    </source>
</evidence>
<dbReference type="Proteomes" id="UP000282423">
    <property type="component" value="Unassembled WGS sequence"/>
</dbReference>
<sequence length="159" mass="17815">MNPADRGKGKLNEIILVQKKKSKLNTTALLEKNRTEGLVFLAENATKDGVIACQSGLQYKILTEGAGKIPTKASKIICHYKGELLDGTVFDSSYKRKRPETFYINELIRGWQEAMCMMPVGSIWQVYLPPHLAYGKEELLPRKGGECTLVFQIELIAIL</sequence>
<dbReference type="Pfam" id="PF00254">
    <property type="entry name" value="FKBP_C"/>
    <property type="match status" value="1"/>
</dbReference>
<dbReference type="InterPro" id="IPR001179">
    <property type="entry name" value="PPIase_FKBP_dom"/>
</dbReference>
<evidence type="ECO:0000256" key="5">
    <source>
        <dbReference type="PROSITE-ProRule" id="PRU00277"/>
    </source>
</evidence>
<organism evidence="8 9">
    <name type="scientific">Sphingobacterium puteale</name>
    <dbReference type="NCBI Taxonomy" id="2420510"/>
    <lineage>
        <taxon>Bacteria</taxon>
        <taxon>Pseudomonadati</taxon>
        <taxon>Bacteroidota</taxon>
        <taxon>Sphingobacteriia</taxon>
        <taxon>Sphingobacteriales</taxon>
        <taxon>Sphingobacteriaceae</taxon>
        <taxon>Sphingobacterium</taxon>
    </lineage>
</organism>
<dbReference type="OrthoDB" id="9814548at2"/>
<proteinExistence type="inferred from homology"/>
<dbReference type="EMBL" id="RBWS01000009">
    <property type="protein sequence ID" value="RKO71017.1"/>
    <property type="molecule type" value="Genomic_DNA"/>
</dbReference>
<evidence type="ECO:0000313" key="9">
    <source>
        <dbReference type="Proteomes" id="UP000282423"/>
    </source>
</evidence>
<dbReference type="Gene3D" id="6.10.250.2970">
    <property type="match status" value="1"/>
</dbReference>
<dbReference type="AlphaFoldDB" id="A0A420VXT0"/>
<dbReference type="SUPFAM" id="SSF54534">
    <property type="entry name" value="FKBP-like"/>
    <property type="match status" value="1"/>
</dbReference>
<comment type="catalytic activity">
    <reaction evidence="1 5 6">
        <text>[protein]-peptidylproline (omega=180) = [protein]-peptidylproline (omega=0)</text>
        <dbReference type="Rhea" id="RHEA:16237"/>
        <dbReference type="Rhea" id="RHEA-COMP:10747"/>
        <dbReference type="Rhea" id="RHEA-COMP:10748"/>
        <dbReference type="ChEBI" id="CHEBI:83833"/>
        <dbReference type="ChEBI" id="CHEBI:83834"/>
        <dbReference type="EC" id="5.2.1.8"/>
    </reaction>
</comment>
<evidence type="ECO:0000256" key="3">
    <source>
        <dbReference type="ARBA" id="ARBA00023110"/>
    </source>
</evidence>